<dbReference type="Proteomes" id="UP000076335">
    <property type="component" value="Unassembled WGS sequence"/>
</dbReference>
<sequence>MSVNGFVRSTLVAVTLPATLALSGCFFEDPQHDPSGLAIAAPATNEPFDDYVKKTSEQLRSALKSKRFDQEAAPFGQYNLDQVVAMRAPFATGPDKAACDAAGNDTAHGRDVGFLMVHGLTDSPFLMTDIRDTLKSKFPCATFHGVLLPGHGTVPGDLLDVTYEEWIETVRYGMDGFTDGTDHIITIGYSMGAALVGREFDARRRDPRMTAMVLLSPGFSAKSDQAWLTPYARYVQSWVGQGENSDAAKYGSMAMNAAAEFHLLTEPYRNGTMDAFDIPVFMVVSSDDRTVDPLLAANFFCSKVTNNNKRLIWYQGEEHLIDEHPLCDGVDIVKSADPDWRTLNHAHTAITMRPENPHYGMDGVIRRCDHYDEQSPNSKCQTSSDAVYGELNLAESASPGSLRRGTFNPDFVSMLDKMTHFIEVSLEVPGKTAN</sequence>
<dbReference type="RefSeq" id="WP_062952148.1">
    <property type="nucleotide sequence ID" value="NZ_LPVY01000013.1"/>
</dbReference>
<dbReference type="OrthoDB" id="8476759at2"/>
<protein>
    <recommendedName>
        <fullName evidence="1">AB hydrolase-1 domain-containing protein</fullName>
    </recommendedName>
</protein>
<evidence type="ECO:0000313" key="3">
    <source>
        <dbReference type="Proteomes" id="UP000076335"/>
    </source>
</evidence>
<dbReference type="Gene3D" id="3.40.50.1820">
    <property type="entry name" value="alpha/beta hydrolase"/>
    <property type="match status" value="1"/>
</dbReference>
<dbReference type="EMBL" id="LPVY01000013">
    <property type="protein sequence ID" value="KZB64172.1"/>
    <property type="molecule type" value="Genomic_DNA"/>
</dbReference>
<accession>A0A154L4Z4</accession>
<evidence type="ECO:0000259" key="1">
    <source>
        <dbReference type="Pfam" id="PF12697"/>
    </source>
</evidence>
<comment type="caution">
    <text evidence="2">The sequence shown here is derived from an EMBL/GenBank/DDBJ whole genome shotgun (WGS) entry which is preliminary data.</text>
</comment>
<reference evidence="2 3" key="1">
    <citation type="submission" date="2015-12" db="EMBL/GenBank/DDBJ databases">
        <title>Genome sequence of Thalassospira lucentensis MCCC 1A02072.</title>
        <authorList>
            <person name="Lu L."/>
            <person name="Lai Q."/>
            <person name="Shao Z."/>
            <person name="Qian P."/>
        </authorList>
    </citation>
    <scope>NUCLEOTIDE SEQUENCE [LARGE SCALE GENOMIC DNA]</scope>
    <source>
        <strain evidence="2 3">MCCC 1A02072</strain>
    </source>
</reference>
<dbReference type="AlphaFoldDB" id="A0A154L4Z4"/>
<feature type="domain" description="AB hydrolase-1" evidence="1">
    <location>
        <begin position="115"/>
        <end position="294"/>
    </location>
</feature>
<dbReference type="Pfam" id="PF12697">
    <property type="entry name" value="Abhydrolase_6"/>
    <property type="match status" value="1"/>
</dbReference>
<dbReference type="SUPFAM" id="SSF53474">
    <property type="entry name" value="alpha/beta-Hydrolases"/>
    <property type="match status" value="1"/>
</dbReference>
<dbReference type="InterPro" id="IPR000073">
    <property type="entry name" value="AB_hydrolase_1"/>
</dbReference>
<evidence type="ECO:0000313" key="2">
    <source>
        <dbReference type="EMBL" id="KZB64172.1"/>
    </source>
</evidence>
<name>A0A154L4Z4_9PROT</name>
<dbReference type="InterPro" id="IPR029058">
    <property type="entry name" value="AB_hydrolase_fold"/>
</dbReference>
<gene>
    <name evidence="2" type="ORF">AUP42_20570</name>
</gene>
<proteinExistence type="predicted"/>
<organism evidence="2 3">
    <name type="scientific">Thalassospira lucentensis</name>
    <dbReference type="NCBI Taxonomy" id="168935"/>
    <lineage>
        <taxon>Bacteria</taxon>
        <taxon>Pseudomonadati</taxon>
        <taxon>Pseudomonadota</taxon>
        <taxon>Alphaproteobacteria</taxon>
        <taxon>Rhodospirillales</taxon>
        <taxon>Thalassospiraceae</taxon>
        <taxon>Thalassospira</taxon>
    </lineage>
</organism>